<dbReference type="InterPro" id="IPR020472">
    <property type="entry name" value="WD40_PAC1"/>
</dbReference>
<evidence type="ECO:0000259" key="3">
    <source>
        <dbReference type="Pfam" id="PF25171"/>
    </source>
</evidence>
<evidence type="ECO:0000256" key="1">
    <source>
        <dbReference type="SAM" id="MobiDB-lite"/>
    </source>
</evidence>
<accession>K1QXB3</accession>
<feature type="compositionally biased region" description="Polar residues" evidence="1">
    <location>
        <begin position="639"/>
        <end position="652"/>
    </location>
</feature>
<dbReference type="PROSITE" id="PS50294">
    <property type="entry name" value="WD_REPEATS_REGION"/>
    <property type="match status" value="7"/>
</dbReference>
<dbReference type="Pfam" id="PF00400">
    <property type="entry name" value="WD40"/>
    <property type="match status" value="3"/>
</dbReference>
<proteinExistence type="predicted"/>
<dbReference type="Gene3D" id="2.130.10.10">
    <property type="entry name" value="YVTN repeat-like/Quinoprotein amine dehydrogenase"/>
    <property type="match status" value="3"/>
</dbReference>
<dbReference type="PRINTS" id="PR00320">
    <property type="entry name" value="GPROTEINBRPT"/>
</dbReference>
<dbReference type="HOGENOM" id="CLU_420502_0_0_1"/>
<dbReference type="CDD" id="cd00200">
    <property type="entry name" value="WD40"/>
    <property type="match status" value="1"/>
</dbReference>
<gene>
    <name evidence="4" type="ORF">CGI_10027172</name>
</gene>
<dbReference type="Pfam" id="PF25171">
    <property type="entry name" value="Beta-prop_WDR36-Utp21_1st"/>
    <property type="match status" value="1"/>
</dbReference>
<keyword evidence="2" id="KW-0472">Membrane</keyword>
<dbReference type="AlphaFoldDB" id="K1QXB3"/>
<dbReference type="InParanoid" id="K1QXB3"/>
<organism evidence="4">
    <name type="scientific">Magallana gigas</name>
    <name type="common">Pacific oyster</name>
    <name type="synonym">Crassostrea gigas</name>
    <dbReference type="NCBI Taxonomy" id="29159"/>
    <lineage>
        <taxon>Eukaryota</taxon>
        <taxon>Metazoa</taxon>
        <taxon>Spiralia</taxon>
        <taxon>Lophotrochozoa</taxon>
        <taxon>Mollusca</taxon>
        <taxon>Bivalvia</taxon>
        <taxon>Autobranchia</taxon>
        <taxon>Pteriomorphia</taxon>
        <taxon>Ostreida</taxon>
        <taxon>Ostreoidea</taxon>
        <taxon>Ostreidae</taxon>
        <taxon>Magallana</taxon>
    </lineage>
</organism>
<protein>
    <submittedName>
        <fullName evidence="4">WD repeat-containing protein 69</fullName>
    </submittedName>
</protein>
<dbReference type="FunFam" id="2.130.10.10:FF:000227">
    <property type="entry name" value="Dynein assembly factor with WDR repeat domains 1"/>
    <property type="match status" value="1"/>
</dbReference>
<feature type="domain" description="WDR36/Utp21 N-terminal" evidence="3">
    <location>
        <begin position="104"/>
        <end position="288"/>
    </location>
</feature>
<dbReference type="InterPro" id="IPR001680">
    <property type="entry name" value="WD40_rpt"/>
</dbReference>
<dbReference type="InterPro" id="IPR019775">
    <property type="entry name" value="WD40_repeat_CS"/>
</dbReference>
<feature type="region of interest" description="Disordered" evidence="1">
    <location>
        <begin position="614"/>
        <end position="652"/>
    </location>
</feature>
<dbReference type="InterPro" id="IPR036322">
    <property type="entry name" value="WD40_repeat_dom_sf"/>
</dbReference>
<evidence type="ECO:0000313" key="4">
    <source>
        <dbReference type="EMBL" id="EKC26186.1"/>
    </source>
</evidence>
<dbReference type="InterPro" id="IPR015943">
    <property type="entry name" value="WD40/YVTN_repeat-like_dom_sf"/>
</dbReference>
<sequence>MKLKRFLLRYYPPGIILEYEQGGNLKTKSIDLLDLKVETDVDAVVDEIARKEPLITASKTEQVRKLVQRLQEKLAQKDDHHFYLFKVLRAHILPLTNVAFNKSGSSFITGSYDRTCKVWDTASGEELHTLEGHRNVVYAIAFNNPYGDKIATGSFDKTCKLWSSETGKCYHTFRGHSAEIVCLSFNPQSSVVATGSMDTTAKLWDVQTGQELVSLSGHSAEIISLSFNSTGTQLITGSFDHTVSVWDINSGKRIHSLIGHKAEISSAQFNWDCSLIATGSMDKTCKIWDPPSGRCIGTLRGHDDEVLDVAFDYTGQMLLTASADGTARCYNAVSHNLISKFEGHEGEISKITFNPQGTSVLTASSDKTARLWDPENGRCKQILEGHTDEIFSCAFNYEGNTIITVKTTPVGSGDEAGVRCVCDVQYYGASVRCFIQVCPPPTARGKEALNILTWKATPGNVKAKRSRLMSTDKSLCKAMEMLAFVGIFLTLLGELTVVGAQGGYECPRFIYKQDAYGFIYKLRTYIQCEHGCCGPHGDFCCIPSTEKPTPKDNGGLYLGVAAGTLVAVVVIISITCCCISKYNKKKVTVGVHPGSRLDQHRSHILTVQNLDERAMSPPPAYQPNAPTTSTSIAPRDTSVRYTRSSGKPFTST</sequence>
<dbReference type="EMBL" id="JH823231">
    <property type="protein sequence ID" value="EKC26186.1"/>
    <property type="molecule type" value="Genomic_DNA"/>
</dbReference>
<dbReference type="SMART" id="SM00320">
    <property type="entry name" value="WD40"/>
    <property type="match status" value="8"/>
</dbReference>
<evidence type="ECO:0000256" key="2">
    <source>
        <dbReference type="SAM" id="Phobius"/>
    </source>
</evidence>
<dbReference type="PANTHER" id="PTHR19879:SF9">
    <property type="entry name" value="TRANSCRIPTION INITIATION FACTOR TFIID SUBUNIT 5"/>
    <property type="match status" value="1"/>
</dbReference>
<dbReference type="PROSITE" id="PS50082">
    <property type="entry name" value="WD_REPEATS_2"/>
    <property type="match status" value="7"/>
</dbReference>
<keyword evidence="2" id="KW-1133">Transmembrane helix</keyword>
<dbReference type="PROSITE" id="PS00678">
    <property type="entry name" value="WD_REPEATS_1"/>
    <property type="match status" value="2"/>
</dbReference>
<name>K1QXB3_MAGGI</name>
<reference evidence="4" key="1">
    <citation type="journal article" date="2012" name="Nature">
        <title>The oyster genome reveals stress adaptation and complexity of shell formation.</title>
        <authorList>
            <person name="Zhang G."/>
            <person name="Fang X."/>
            <person name="Guo X."/>
            <person name="Li L."/>
            <person name="Luo R."/>
            <person name="Xu F."/>
            <person name="Yang P."/>
            <person name="Zhang L."/>
            <person name="Wang X."/>
            <person name="Qi H."/>
            <person name="Xiong Z."/>
            <person name="Que H."/>
            <person name="Xie Y."/>
            <person name="Holland P.W."/>
            <person name="Paps J."/>
            <person name="Zhu Y."/>
            <person name="Wu F."/>
            <person name="Chen Y."/>
            <person name="Wang J."/>
            <person name="Peng C."/>
            <person name="Meng J."/>
            <person name="Yang L."/>
            <person name="Liu J."/>
            <person name="Wen B."/>
            <person name="Zhang N."/>
            <person name="Huang Z."/>
            <person name="Zhu Q."/>
            <person name="Feng Y."/>
            <person name="Mount A."/>
            <person name="Hedgecock D."/>
            <person name="Xu Z."/>
            <person name="Liu Y."/>
            <person name="Domazet-Loso T."/>
            <person name="Du Y."/>
            <person name="Sun X."/>
            <person name="Zhang S."/>
            <person name="Liu B."/>
            <person name="Cheng P."/>
            <person name="Jiang X."/>
            <person name="Li J."/>
            <person name="Fan D."/>
            <person name="Wang W."/>
            <person name="Fu W."/>
            <person name="Wang T."/>
            <person name="Wang B."/>
            <person name="Zhang J."/>
            <person name="Peng Z."/>
            <person name="Li Y."/>
            <person name="Li N."/>
            <person name="Wang J."/>
            <person name="Chen M."/>
            <person name="He Y."/>
            <person name="Tan F."/>
            <person name="Song X."/>
            <person name="Zheng Q."/>
            <person name="Huang R."/>
            <person name="Yang H."/>
            <person name="Du X."/>
            <person name="Chen L."/>
            <person name="Yang M."/>
            <person name="Gaffney P.M."/>
            <person name="Wang S."/>
            <person name="Luo L."/>
            <person name="She Z."/>
            <person name="Ming Y."/>
            <person name="Huang W."/>
            <person name="Zhang S."/>
            <person name="Huang B."/>
            <person name="Zhang Y."/>
            <person name="Qu T."/>
            <person name="Ni P."/>
            <person name="Miao G."/>
            <person name="Wang J."/>
            <person name="Wang Q."/>
            <person name="Steinberg C.E."/>
            <person name="Wang H."/>
            <person name="Li N."/>
            <person name="Qian L."/>
            <person name="Zhang G."/>
            <person name="Li Y."/>
            <person name="Yang H."/>
            <person name="Liu X."/>
            <person name="Wang J."/>
            <person name="Yin Y."/>
            <person name="Wang J."/>
        </authorList>
    </citation>
    <scope>NUCLEOTIDE SEQUENCE [LARGE SCALE GENOMIC DNA]</scope>
    <source>
        <strain evidence="4">05x7-T-G4-1.051#20</strain>
    </source>
</reference>
<feature type="transmembrane region" description="Helical" evidence="2">
    <location>
        <begin position="556"/>
        <end position="579"/>
    </location>
</feature>
<dbReference type="SUPFAM" id="SSF50978">
    <property type="entry name" value="WD40 repeat-like"/>
    <property type="match status" value="1"/>
</dbReference>
<keyword evidence="2" id="KW-0812">Transmembrane</keyword>
<dbReference type="InterPro" id="IPR059157">
    <property type="entry name" value="WDR36-Utp21_N"/>
</dbReference>
<dbReference type="PANTHER" id="PTHR19879">
    <property type="entry name" value="TRANSCRIPTION INITIATION FACTOR TFIID"/>
    <property type="match status" value="1"/>
</dbReference>